<dbReference type="Pfam" id="PF11700">
    <property type="entry name" value="ATG22"/>
    <property type="match status" value="1"/>
</dbReference>
<comment type="subcellular location">
    <subcellularLocation>
        <location evidence="1">Cell membrane</location>
        <topology evidence="1">Multi-pass membrane protein</topology>
    </subcellularLocation>
</comment>
<feature type="transmembrane region" description="Helical" evidence="6">
    <location>
        <begin position="208"/>
        <end position="228"/>
    </location>
</feature>
<proteinExistence type="predicted"/>
<dbReference type="InterPro" id="IPR050495">
    <property type="entry name" value="ATG22/LtaA_families"/>
</dbReference>
<keyword evidence="4 6" id="KW-1133">Transmembrane helix</keyword>
<feature type="transmembrane region" description="Helical" evidence="6">
    <location>
        <begin position="352"/>
        <end position="374"/>
    </location>
</feature>
<evidence type="ECO:0000313" key="9">
    <source>
        <dbReference type="Proteomes" id="UP000316612"/>
    </source>
</evidence>
<feature type="domain" description="Major facilitator superfamily (MFS) profile" evidence="7">
    <location>
        <begin position="261"/>
        <end position="452"/>
    </location>
</feature>
<name>A0A4Y4DMY8_GLUUR</name>
<dbReference type="PANTHER" id="PTHR23519">
    <property type="entry name" value="AUTOPHAGY-RELATED PROTEIN 22"/>
    <property type="match status" value="1"/>
</dbReference>
<evidence type="ECO:0000256" key="5">
    <source>
        <dbReference type="ARBA" id="ARBA00023136"/>
    </source>
</evidence>
<evidence type="ECO:0000256" key="3">
    <source>
        <dbReference type="ARBA" id="ARBA00022692"/>
    </source>
</evidence>
<dbReference type="EMBL" id="BJNY01000004">
    <property type="protein sequence ID" value="GED05244.1"/>
    <property type="molecule type" value="Genomic_DNA"/>
</dbReference>
<feature type="transmembrane region" description="Helical" evidence="6">
    <location>
        <begin position="327"/>
        <end position="346"/>
    </location>
</feature>
<feature type="transmembrane region" description="Helical" evidence="6">
    <location>
        <begin position="424"/>
        <end position="443"/>
    </location>
</feature>
<evidence type="ECO:0000256" key="6">
    <source>
        <dbReference type="SAM" id="Phobius"/>
    </source>
</evidence>
<sequence>MITANGYYASMGINQLPATEPTREKWLNKYTWAWASWDWGQAAINAVMITFVFTVYLTSELFGDKDHASLVLSQALAIAGVCIALLVPVTGLRSDAAGRRKLWIMVNTLLLVLICAACFFVFPDPSYLWFGALLIAAMSVASEFAGVNYNAVLNQISTPATVGKVSGFGWGMGYVGGILALALVLFGFVQPIVDWPGASTENGLNIRLVALFSAAWCLIFALPLFFVIPETPAASSEKIPLKSSYVVLFRRIRDLWNEDRNLIFFLLSSAVFRDGLAAIFTFGGVIAAGTFGFKLSEVIIFAIVGNVVAALGAVVGGRIDDWLGPKAVILGSLVGLLIAGAGVFFSPEASGFWIFGLLLCLFVGPAQAAARSYLSRLIPAGREGELFGLYATTGRAVSFLAPALFSLAIAIATPLVASGQAQRYGILGILLVLLMGLLLLLPIRTPKQVNAS</sequence>
<dbReference type="SUPFAM" id="SSF103473">
    <property type="entry name" value="MFS general substrate transporter"/>
    <property type="match status" value="1"/>
</dbReference>
<protein>
    <submittedName>
        <fullName evidence="8">MFS transporter</fullName>
    </submittedName>
</protein>
<comment type="caution">
    <text evidence="8">The sequence shown here is derived from an EMBL/GenBank/DDBJ whole genome shotgun (WGS) entry which is preliminary data.</text>
</comment>
<keyword evidence="9" id="KW-1185">Reference proteome</keyword>
<evidence type="ECO:0000259" key="7">
    <source>
        <dbReference type="PROSITE" id="PS50850"/>
    </source>
</evidence>
<keyword evidence="3 6" id="KW-0812">Transmembrane</keyword>
<dbReference type="Gene3D" id="1.20.1250.20">
    <property type="entry name" value="MFS general substrate transporter like domains"/>
    <property type="match status" value="1"/>
</dbReference>
<dbReference type="AlphaFoldDB" id="A0A4Y4DMY8"/>
<feature type="transmembrane region" description="Helical" evidence="6">
    <location>
        <begin position="102"/>
        <end position="122"/>
    </location>
</feature>
<feature type="transmembrane region" description="Helical" evidence="6">
    <location>
        <begin position="70"/>
        <end position="90"/>
    </location>
</feature>
<feature type="transmembrane region" description="Helical" evidence="6">
    <location>
        <begin position="262"/>
        <end position="286"/>
    </location>
</feature>
<evidence type="ECO:0000256" key="1">
    <source>
        <dbReference type="ARBA" id="ARBA00004651"/>
    </source>
</evidence>
<dbReference type="InterPro" id="IPR024671">
    <property type="entry name" value="Atg22-like"/>
</dbReference>
<dbReference type="PANTHER" id="PTHR23519:SF1">
    <property type="entry name" value="AUTOPHAGY-RELATED PROTEIN 22"/>
    <property type="match status" value="1"/>
</dbReference>
<evidence type="ECO:0000313" key="8">
    <source>
        <dbReference type="EMBL" id="GED05244.1"/>
    </source>
</evidence>
<dbReference type="PROSITE" id="PS50850">
    <property type="entry name" value="MFS"/>
    <property type="match status" value="1"/>
</dbReference>
<organism evidence="8 9">
    <name type="scientific">Glutamicibacter uratoxydans</name>
    <name type="common">Arthrobacter uratoxydans</name>
    <dbReference type="NCBI Taxonomy" id="43667"/>
    <lineage>
        <taxon>Bacteria</taxon>
        <taxon>Bacillati</taxon>
        <taxon>Actinomycetota</taxon>
        <taxon>Actinomycetes</taxon>
        <taxon>Micrococcales</taxon>
        <taxon>Micrococcaceae</taxon>
        <taxon>Glutamicibacter</taxon>
    </lineage>
</organism>
<dbReference type="GO" id="GO:0022857">
    <property type="term" value="F:transmembrane transporter activity"/>
    <property type="evidence" value="ECO:0007669"/>
    <property type="project" value="InterPro"/>
</dbReference>
<keyword evidence="2" id="KW-0813">Transport</keyword>
<gene>
    <name evidence="8" type="ORF">AUR04nite_07760</name>
</gene>
<feature type="transmembrane region" description="Helical" evidence="6">
    <location>
        <begin position="39"/>
        <end position="58"/>
    </location>
</feature>
<dbReference type="GO" id="GO:0005886">
    <property type="term" value="C:plasma membrane"/>
    <property type="evidence" value="ECO:0007669"/>
    <property type="project" value="UniProtKB-SubCell"/>
</dbReference>
<feature type="transmembrane region" description="Helical" evidence="6">
    <location>
        <begin position="168"/>
        <end position="188"/>
    </location>
</feature>
<evidence type="ECO:0000256" key="4">
    <source>
        <dbReference type="ARBA" id="ARBA00022989"/>
    </source>
</evidence>
<feature type="transmembrane region" description="Helical" evidence="6">
    <location>
        <begin position="298"/>
        <end position="315"/>
    </location>
</feature>
<feature type="transmembrane region" description="Helical" evidence="6">
    <location>
        <begin position="386"/>
        <end position="412"/>
    </location>
</feature>
<feature type="transmembrane region" description="Helical" evidence="6">
    <location>
        <begin position="128"/>
        <end position="147"/>
    </location>
</feature>
<accession>A0A4Y4DMY8</accession>
<evidence type="ECO:0000256" key="2">
    <source>
        <dbReference type="ARBA" id="ARBA00022448"/>
    </source>
</evidence>
<dbReference type="InterPro" id="IPR036259">
    <property type="entry name" value="MFS_trans_sf"/>
</dbReference>
<dbReference type="Proteomes" id="UP000316612">
    <property type="component" value="Unassembled WGS sequence"/>
</dbReference>
<dbReference type="InterPro" id="IPR020846">
    <property type="entry name" value="MFS_dom"/>
</dbReference>
<keyword evidence="5 6" id="KW-0472">Membrane</keyword>
<reference evidence="8 9" key="1">
    <citation type="submission" date="2019-06" db="EMBL/GenBank/DDBJ databases">
        <title>Whole genome shotgun sequence of Glutamicibacter uratoxydans NBRC 15515.</title>
        <authorList>
            <person name="Hosoyama A."/>
            <person name="Uohara A."/>
            <person name="Ohji S."/>
            <person name="Ichikawa N."/>
        </authorList>
    </citation>
    <scope>NUCLEOTIDE SEQUENCE [LARGE SCALE GENOMIC DNA]</scope>
    <source>
        <strain evidence="8 9">NBRC 15515</strain>
    </source>
</reference>